<accession>A0A367RS15</accession>
<evidence type="ECO:0000313" key="2">
    <source>
        <dbReference type="Proteomes" id="UP000252085"/>
    </source>
</evidence>
<protein>
    <submittedName>
        <fullName evidence="1">Uncharacterized protein</fullName>
    </submittedName>
</protein>
<dbReference type="AlphaFoldDB" id="A0A367RS15"/>
<dbReference type="EMBL" id="LXQE01000117">
    <property type="protein sequence ID" value="RCJ38494.1"/>
    <property type="molecule type" value="Genomic_DNA"/>
</dbReference>
<proteinExistence type="predicted"/>
<evidence type="ECO:0000313" key="1">
    <source>
        <dbReference type="EMBL" id="RCJ38494.1"/>
    </source>
</evidence>
<comment type="caution">
    <text evidence="1">The sequence shown here is derived from an EMBL/GenBank/DDBJ whole genome shotgun (WGS) entry which is preliminary data.</text>
</comment>
<organism evidence="1 2">
    <name type="scientific">Nostoc punctiforme NIES-2108</name>
    <dbReference type="NCBI Taxonomy" id="1356359"/>
    <lineage>
        <taxon>Bacteria</taxon>
        <taxon>Bacillati</taxon>
        <taxon>Cyanobacteriota</taxon>
        <taxon>Cyanophyceae</taxon>
        <taxon>Nostocales</taxon>
        <taxon>Nostocaceae</taxon>
        <taxon>Nostoc</taxon>
    </lineage>
</organism>
<dbReference type="Proteomes" id="UP000252085">
    <property type="component" value="Unassembled WGS sequence"/>
</dbReference>
<gene>
    <name evidence="1" type="ORF">A6769_08795</name>
</gene>
<sequence length="215" mass="24184">MAHKINGSDTFSSLPSQVDLEFLEALLEPEDANYPWNPGDQESEAYFQELEQQFGMEDLLDEELMRRSQDFYGHLDTLWTSITPTPDHNHNLQQAVVLNLQEKLRTNFSACVPQILLNTIASKAAEMFAARQLISEQLVECVQTVLPTWGTEDLIVLARPFAYAMRSSESQNPASALSNLQNSEWTALSEVEKAKVSLAIASYAFTELNKSQPEL</sequence>
<name>A0A367RS15_NOSPU</name>
<reference evidence="1 2" key="1">
    <citation type="submission" date="2016-04" db="EMBL/GenBank/DDBJ databases">
        <authorList>
            <person name="Evans L.H."/>
            <person name="Alamgir A."/>
            <person name="Owens N."/>
            <person name="Weber N.D."/>
            <person name="Virtaneva K."/>
            <person name="Barbian K."/>
            <person name="Babar A."/>
            <person name="Rosenke K."/>
        </authorList>
    </citation>
    <scope>NUCLEOTIDE SEQUENCE [LARGE SCALE GENOMIC DNA]</scope>
    <source>
        <strain evidence="1">NIES-2108</strain>
    </source>
</reference>